<dbReference type="PANTHER" id="PTHR32309:SF13">
    <property type="entry name" value="FERRIC ENTEROBACTIN TRANSPORT PROTEIN FEPE"/>
    <property type="match status" value="1"/>
</dbReference>
<gene>
    <name evidence="3" type="ORF">ACFSNB_13690</name>
</gene>
<protein>
    <submittedName>
        <fullName evidence="3">GumC family protein</fullName>
    </submittedName>
</protein>
<comment type="caution">
    <text evidence="3">The sequence shown here is derived from an EMBL/GenBank/DDBJ whole genome shotgun (WGS) entry which is preliminary data.</text>
</comment>
<evidence type="ECO:0000256" key="1">
    <source>
        <dbReference type="SAM" id="Coils"/>
    </source>
</evidence>
<feature type="coiled-coil region" evidence="1">
    <location>
        <begin position="181"/>
        <end position="215"/>
    </location>
</feature>
<keyword evidence="2" id="KW-0472">Membrane</keyword>
<feature type="transmembrane region" description="Helical" evidence="2">
    <location>
        <begin position="552"/>
        <end position="570"/>
    </location>
</feature>
<dbReference type="RefSeq" id="WP_377317497.1">
    <property type="nucleotide sequence ID" value="NZ_JBHUIY010000029.1"/>
</dbReference>
<evidence type="ECO:0000256" key="2">
    <source>
        <dbReference type="SAM" id="Phobius"/>
    </source>
</evidence>
<keyword evidence="1" id="KW-0175">Coiled coil</keyword>
<name>A0ABW5CC79_9PROT</name>
<keyword evidence="2" id="KW-0812">Transmembrane</keyword>
<keyword evidence="4" id="KW-1185">Reference proteome</keyword>
<reference evidence="4" key="1">
    <citation type="journal article" date="2019" name="Int. J. Syst. Evol. Microbiol.">
        <title>The Global Catalogue of Microorganisms (GCM) 10K type strain sequencing project: providing services to taxonomists for standard genome sequencing and annotation.</title>
        <authorList>
            <consortium name="The Broad Institute Genomics Platform"/>
            <consortium name="The Broad Institute Genome Sequencing Center for Infectious Disease"/>
            <person name="Wu L."/>
            <person name="Ma J."/>
        </authorList>
    </citation>
    <scope>NUCLEOTIDE SEQUENCE [LARGE SCALE GENOMIC DNA]</scope>
    <source>
        <strain evidence="4">KCTC 15012</strain>
    </source>
</reference>
<feature type="coiled-coil region" evidence="1">
    <location>
        <begin position="396"/>
        <end position="454"/>
    </location>
</feature>
<feature type="transmembrane region" description="Helical" evidence="2">
    <location>
        <begin position="17"/>
        <end position="38"/>
    </location>
</feature>
<organism evidence="3 4">
    <name type="scientific">Phaeospirillum tilakii</name>
    <dbReference type="NCBI Taxonomy" id="741673"/>
    <lineage>
        <taxon>Bacteria</taxon>
        <taxon>Pseudomonadati</taxon>
        <taxon>Pseudomonadota</taxon>
        <taxon>Alphaproteobacteria</taxon>
        <taxon>Rhodospirillales</taxon>
        <taxon>Rhodospirillaceae</taxon>
        <taxon>Phaeospirillum</taxon>
    </lineage>
</organism>
<accession>A0ABW5CC79</accession>
<dbReference type="EMBL" id="JBHUIY010000029">
    <property type="protein sequence ID" value="MFD2234860.1"/>
    <property type="molecule type" value="Genomic_DNA"/>
</dbReference>
<evidence type="ECO:0000313" key="3">
    <source>
        <dbReference type="EMBL" id="MFD2234860.1"/>
    </source>
</evidence>
<keyword evidence="2" id="KW-1133">Transmembrane helix</keyword>
<dbReference type="Gene3D" id="1.10.287.1490">
    <property type="match status" value="1"/>
</dbReference>
<feature type="transmembrane region" description="Helical" evidence="2">
    <location>
        <begin position="492"/>
        <end position="511"/>
    </location>
</feature>
<dbReference type="InterPro" id="IPR050445">
    <property type="entry name" value="Bact_polysacc_biosynth/exp"/>
</dbReference>
<sequence>MDELNLYEYIAIFKRHLVAYAATAFAVFLAVGIFAATFSNYTSDAIINVQAPDIAEGMTVPIGVSPQLFAQSQADEKIEQIRQKVMASASLVEVISKFNLYPEMRETKPMSEVVELMRKKIRLQFVKADDTNPGMVARMQSGQMGAFAFSLSFTYHQPLLAQQVANEIVSRFVDEDMKVRRAQARETANFLEGQIAALEETMSRQEKALADFRAEHPNARPESLAFNQQMVATIALQIQDVERQIAATDKSRGDLRAQLTGVDPYSRVIADGQVLTTPAVQLKALRTKYNALLGQYGEAHPDVQKLRNQIAAIEAEGGGVAAPESGEGLQAQIRDVRANLAVAERTLGPSHPDVLALRRELARYQRQSDNLAPGGTGGAIRRDADNPAYLMLVSQIQGLDAQYASLTRQRDSLRAQQVTYIQTVATLPALEQQLEALTRDSENSKLRYRELKEKKMTADMSNQMEMGRRSERLEVVDPPALPTKTSPSKIKILALGLLGALFAGFGGVVVAEMLDRNLHGSQQVLRLAGVLPLAVIPHIVTAAERARRRRRVAALGAGGVALAMALLIAFDQTIMPLDVVVSVITRQIGL</sequence>
<dbReference type="PANTHER" id="PTHR32309">
    <property type="entry name" value="TYROSINE-PROTEIN KINASE"/>
    <property type="match status" value="1"/>
</dbReference>
<evidence type="ECO:0000313" key="4">
    <source>
        <dbReference type="Proteomes" id="UP001597296"/>
    </source>
</evidence>
<dbReference type="Proteomes" id="UP001597296">
    <property type="component" value="Unassembled WGS sequence"/>
</dbReference>
<proteinExistence type="predicted"/>